<sequence>MNRFTSAIRKSVDDKNWFSALFIALAMPDICGSIETPKEKNGARYRRWFNENLEQHYIFKTAYDTTKLLRPQEIERLELTAEHNAESAKILDKLKNHIIPEQILLTAEKCYALRNSCLHSGMSKDERRKFAFIPPLDGGGGSHLNFINDTLVIRIDKFCEDVCLAVDNWFESKKGDSEIQNRISELLEVSHNPFPRVYFNK</sequence>
<organism evidence="1 3">
    <name type="scientific">Dickeya dianthicola</name>
    <dbReference type="NCBI Taxonomy" id="204039"/>
    <lineage>
        <taxon>Bacteria</taxon>
        <taxon>Pseudomonadati</taxon>
        <taxon>Pseudomonadota</taxon>
        <taxon>Gammaproteobacteria</taxon>
        <taxon>Enterobacterales</taxon>
        <taxon>Pectobacteriaceae</taxon>
        <taxon>Dickeya</taxon>
    </lineage>
</organism>
<dbReference type="Proteomes" id="UP000245055">
    <property type="component" value="Unassembled WGS sequence"/>
</dbReference>
<accession>A0AAP6RYR4</accession>
<dbReference type="RefSeq" id="WP_024105838.1">
    <property type="nucleotide sequence ID" value="NZ_CP031560.1"/>
</dbReference>
<comment type="caution">
    <text evidence="1">The sequence shown here is derived from an EMBL/GenBank/DDBJ whole genome shotgun (WGS) entry which is preliminary data.</text>
</comment>
<protein>
    <submittedName>
        <fullName evidence="1">Uncharacterized protein</fullName>
    </submittedName>
</protein>
<dbReference type="AlphaFoldDB" id="A0AAP6RYR4"/>
<reference evidence="2 4" key="2">
    <citation type="submission" date="2018-09" db="EMBL/GenBank/DDBJ databases">
        <title>Phylogenetic diversity of Pectobacterium and Dickeya strains causing blackleg disease of potato in Morocco.</title>
        <authorList>
            <person name="Oulghazi S."/>
            <person name="Moumni M."/>
            <person name="Faure D."/>
        </authorList>
    </citation>
    <scope>NUCLEOTIDE SEQUENCE [LARGE SCALE GENOMIC DNA]</scope>
    <source>
        <strain evidence="2 4">S4.16.03.LID</strain>
    </source>
</reference>
<dbReference type="Proteomes" id="UP000266633">
    <property type="component" value="Unassembled WGS sequence"/>
</dbReference>
<gene>
    <name evidence="2" type="ORF">D5077_17140</name>
    <name evidence="1" type="ORF">DF213_16795</name>
</gene>
<proteinExistence type="predicted"/>
<keyword evidence="4" id="KW-1185">Reference proteome</keyword>
<dbReference type="EMBL" id="QZDO01000064">
    <property type="protein sequence ID" value="RJL68136.1"/>
    <property type="molecule type" value="Genomic_DNA"/>
</dbReference>
<evidence type="ECO:0000313" key="2">
    <source>
        <dbReference type="EMBL" id="RJL68136.1"/>
    </source>
</evidence>
<evidence type="ECO:0000313" key="4">
    <source>
        <dbReference type="Proteomes" id="UP000266633"/>
    </source>
</evidence>
<evidence type="ECO:0000313" key="3">
    <source>
        <dbReference type="Proteomes" id="UP000245055"/>
    </source>
</evidence>
<dbReference type="GeneID" id="49321992"/>
<reference evidence="1 3" key="1">
    <citation type="submission" date="2018-05" db="EMBL/GenBank/DDBJ databases">
        <title>Genomic diversity of pathogens causing Blackleg of Potato in Pakistan.</title>
        <authorList>
            <person name="Sarfraz S."/>
            <person name="Riaz K."/>
            <person name="Oulghazi S."/>
            <person name="Cigna J."/>
            <person name="Sahi S.T."/>
            <person name="Khan S.H."/>
            <person name="Hameed A."/>
            <person name="Faure D."/>
        </authorList>
    </citation>
    <scope>NUCLEOTIDE SEQUENCE [LARGE SCALE GENOMIC DNA]</scope>
    <source>
        <strain evidence="1 3">SS70</strain>
    </source>
</reference>
<evidence type="ECO:0000313" key="1">
    <source>
        <dbReference type="EMBL" id="PWD70785.1"/>
    </source>
</evidence>
<name>A0AAP6RYR4_9GAMM</name>
<dbReference type="EMBL" id="QESZ01000027">
    <property type="protein sequence ID" value="PWD70785.1"/>
    <property type="molecule type" value="Genomic_DNA"/>
</dbReference>